<gene>
    <name evidence="1" type="ORF">BCON_0026g00180</name>
</gene>
<dbReference type="EMBL" id="PQXN01000026">
    <property type="protein sequence ID" value="TGO61574.1"/>
    <property type="molecule type" value="Genomic_DNA"/>
</dbReference>
<name>A0A4Z1ILZ1_9HELO</name>
<protein>
    <submittedName>
        <fullName evidence="1">Uncharacterized protein</fullName>
    </submittedName>
</protein>
<evidence type="ECO:0000313" key="1">
    <source>
        <dbReference type="EMBL" id="TGO61574.1"/>
    </source>
</evidence>
<sequence length="97" mass="11265">MYRTDVGFSGSDCFCLQALIDESEFHYIYKKIQNKILSRTIGQHYNNPCDKIRLSRITTKTAKTAKTTTLRAFDKSSSVIEFIRIPVRPFRSFAYNT</sequence>
<dbReference type="AlphaFoldDB" id="A0A4Z1ILZ1"/>
<keyword evidence="2" id="KW-1185">Reference proteome</keyword>
<organism evidence="1 2">
    <name type="scientific">Botryotinia convoluta</name>
    <dbReference type="NCBI Taxonomy" id="54673"/>
    <lineage>
        <taxon>Eukaryota</taxon>
        <taxon>Fungi</taxon>
        <taxon>Dikarya</taxon>
        <taxon>Ascomycota</taxon>
        <taxon>Pezizomycotina</taxon>
        <taxon>Leotiomycetes</taxon>
        <taxon>Helotiales</taxon>
        <taxon>Sclerotiniaceae</taxon>
        <taxon>Botryotinia</taxon>
    </lineage>
</organism>
<proteinExistence type="predicted"/>
<dbReference type="Proteomes" id="UP000297527">
    <property type="component" value="Unassembled WGS sequence"/>
</dbReference>
<accession>A0A4Z1ILZ1</accession>
<comment type="caution">
    <text evidence="1">The sequence shown here is derived from an EMBL/GenBank/DDBJ whole genome shotgun (WGS) entry which is preliminary data.</text>
</comment>
<reference evidence="1 2" key="1">
    <citation type="submission" date="2017-12" db="EMBL/GenBank/DDBJ databases">
        <title>Comparative genomics of Botrytis spp.</title>
        <authorList>
            <person name="Valero-Jimenez C.A."/>
            <person name="Tapia P."/>
            <person name="Veloso J."/>
            <person name="Silva-Moreno E."/>
            <person name="Staats M."/>
            <person name="Valdes J.H."/>
            <person name="Van Kan J.A.L."/>
        </authorList>
    </citation>
    <scope>NUCLEOTIDE SEQUENCE [LARGE SCALE GENOMIC DNA]</scope>
    <source>
        <strain evidence="1 2">MUCL11595</strain>
    </source>
</reference>
<evidence type="ECO:0000313" key="2">
    <source>
        <dbReference type="Proteomes" id="UP000297527"/>
    </source>
</evidence>